<organism evidence="1 2">
    <name type="scientific">Kazachstania africana (strain ATCC 22294 / BCRC 22015 / CBS 2517 / CECT 1963 / NBRC 1671 / NRRL Y-8276)</name>
    <name type="common">Yeast</name>
    <name type="synonym">Kluyveromyces africanus</name>
    <dbReference type="NCBI Taxonomy" id="1071382"/>
    <lineage>
        <taxon>Eukaryota</taxon>
        <taxon>Fungi</taxon>
        <taxon>Dikarya</taxon>
        <taxon>Ascomycota</taxon>
        <taxon>Saccharomycotina</taxon>
        <taxon>Saccharomycetes</taxon>
        <taxon>Saccharomycetales</taxon>
        <taxon>Saccharomycetaceae</taxon>
        <taxon>Kazachstania</taxon>
    </lineage>
</organism>
<dbReference type="InParanoid" id="H2APS0"/>
<dbReference type="Gene3D" id="3.30.1520.10">
    <property type="entry name" value="Phox-like domain"/>
    <property type="match status" value="1"/>
</dbReference>
<sequence length="379" mass="42586">MVSVFDAFSSPYGGNKMLKGGKVLEISPPSLITHPGQASQEWAHPDQLSDKIFLCTVTKDYIQTVNQVTIKKDSLVQVISHETNGICRIKLVNEVGYGLIPLSYLKEHTTLDVNLSGSPISSRKPSGLMELTPPNTPSTVISSTFSKRSVSGDSPSLASFHDNAFDKTLPVRQCRVGSIHYNAEGRLEYHLKLINSAKYEIADYRYYQDFYKLHANILMSTLNRDDLPCLPSPSFSGSNNSDTMDDERILLFNKYFEDLLRFVMKEDSLQHIIDDWFTNNINEQKANKRQSTKIKIKALVNSDYYAIKCDDYEIDSLTKLENVLINRVSALSVITLADTLKLAAKVEGTNVVELSDNDTYQTVLSGIKKFQKLVIEVSY</sequence>
<reference evidence="1 2" key="1">
    <citation type="journal article" date="2011" name="Proc. Natl. Acad. Sci. U.S.A.">
        <title>Evolutionary erosion of yeast sex chromosomes by mating-type switching accidents.</title>
        <authorList>
            <person name="Gordon J.L."/>
            <person name="Armisen D."/>
            <person name="Proux-Wera E."/>
            <person name="Oheigeartaigh S.S."/>
            <person name="Byrne K.P."/>
            <person name="Wolfe K.H."/>
        </authorList>
    </citation>
    <scope>NUCLEOTIDE SEQUENCE [LARGE SCALE GENOMIC DNA]</scope>
    <source>
        <strain evidence="2">ATCC 22294 / BCRC 22015 / CBS 2517 / CECT 1963 / NBRC 1671 / NRRL Y-8276</strain>
    </source>
</reference>
<evidence type="ECO:0000313" key="2">
    <source>
        <dbReference type="Proteomes" id="UP000005220"/>
    </source>
</evidence>
<dbReference type="OrthoDB" id="4064232at2759"/>
<dbReference type="KEGG" id="kaf:KAFR_0B00710"/>
<dbReference type="EMBL" id="HE650822">
    <property type="protein sequence ID" value="CCF56370.1"/>
    <property type="molecule type" value="Genomic_DNA"/>
</dbReference>
<proteinExistence type="predicted"/>
<dbReference type="Proteomes" id="UP000005220">
    <property type="component" value="Chromosome 2"/>
</dbReference>
<dbReference type="GeneID" id="13882594"/>
<dbReference type="SUPFAM" id="SSF64268">
    <property type="entry name" value="PX domain"/>
    <property type="match status" value="1"/>
</dbReference>
<dbReference type="HOGENOM" id="CLU_060177_0_0_1"/>
<accession>H2APS0</accession>
<keyword evidence="2" id="KW-1185">Reference proteome</keyword>
<name>H2APS0_KAZAF</name>
<gene>
    <name evidence="1" type="primary">KAFR0B00710</name>
    <name evidence="1" type="ORF">KAFR_0B00710</name>
</gene>
<protein>
    <recommendedName>
        <fullName evidence="3">PX domain-containing protein</fullName>
    </recommendedName>
</protein>
<dbReference type="eggNOG" id="ENOG502S1BA">
    <property type="taxonomic scope" value="Eukaryota"/>
</dbReference>
<dbReference type="GO" id="GO:0035091">
    <property type="term" value="F:phosphatidylinositol binding"/>
    <property type="evidence" value="ECO:0007669"/>
    <property type="project" value="InterPro"/>
</dbReference>
<dbReference type="RefSeq" id="XP_003955505.1">
    <property type="nucleotide sequence ID" value="XM_003955456.1"/>
</dbReference>
<dbReference type="InterPro" id="IPR036871">
    <property type="entry name" value="PX_dom_sf"/>
</dbReference>
<evidence type="ECO:0000313" key="1">
    <source>
        <dbReference type="EMBL" id="CCF56370.1"/>
    </source>
</evidence>
<evidence type="ECO:0008006" key="3">
    <source>
        <dbReference type="Google" id="ProtNLM"/>
    </source>
</evidence>
<dbReference type="AlphaFoldDB" id="H2APS0"/>